<evidence type="ECO:0000313" key="3">
    <source>
        <dbReference type="Proteomes" id="UP000035540"/>
    </source>
</evidence>
<dbReference type="AlphaFoldDB" id="A0A0G3H7H4"/>
<dbReference type="PATRIC" id="fig|136857.5.peg.1906"/>
<feature type="transmembrane region" description="Helical" evidence="1">
    <location>
        <begin position="20"/>
        <end position="41"/>
    </location>
</feature>
<keyword evidence="1" id="KW-0472">Membrane</keyword>
<proteinExistence type="predicted"/>
<gene>
    <name evidence="2" type="ORF">CTEST_09605</name>
</gene>
<dbReference type="STRING" id="136857.CTEST_09605"/>
<reference evidence="3" key="2">
    <citation type="submission" date="2015-05" db="EMBL/GenBank/DDBJ databases">
        <title>Complete genome sequence of Corynebacterium testudinoris DSM 44614, recovered from necrotic lesions in the mouth of a tortoise.</title>
        <authorList>
            <person name="Ruckert C."/>
            <person name="Albersmeier A."/>
            <person name="Winkler A."/>
            <person name="Tauch A."/>
        </authorList>
    </citation>
    <scope>NUCLEOTIDE SEQUENCE [LARGE SCALE GENOMIC DNA]</scope>
    <source>
        <strain evidence="3">DSM 44614</strain>
    </source>
</reference>
<protein>
    <submittedName>
        <fullName evidence="2">Uncharacterized protein</fullName>
    </submittedName>
</protein>
<dbReference type="RefSeq" id="WP_047253536.1">
    <property type="nucleotide sequence ID" value="NZ_CP011545.1"/>
</dbReference>
<keyword evidence="1" id="KW-0812">Transmembrane</keyword>
<evidence type="ECO:0000256" key="1">
    <source>
        <dbReference type="SAM" id="Phobius"/>
    </source>
</evidence>
<name>A0A0G3H7H4_9CORY</name>
<dbReference type="Proteomes" id="UP000035540">
    <property type="component" value="Chromosome"/>
</dbReference>
<reference evidence="2 3" key="1">
    <citation type="journal article" date="2015" name="Genome Announc.">
        <title>Complete Genome Sequence of the Type Strain Corynebacterium testudinoris DSM 44614, Recovered from Necrotic Lesions in the Mouth of a Tortoise.</title>
        <authorList>
            <person name="Ruckert C."/>
            <person name="Kriete M."/>
            <person name="Jaenicke S."/>
            <person name="Winkler A."/>
            <person name="Tauch A."/>
        </authorList>
    </citation>
    <scope>NUCLEOTIDE SEQUENCE [LARGE SCALE GENOMIC DNA]</scope>
    <source>
        <strain evidence="2 3">DSM 44614</strain>
    </source>
</reference>
<dbReference type="EMBL" id="CP011545">
    <property type="protein sequence ID" value="AKK09346.1"/>
    <property type="molecule type" value="Genomic_DNA"/>
</dbReference>
<keyword evidence="3" id="KW-1185">Reference proteome</keyword>
<evidence type="ECO:0000313" key="2">
    <source>
        <dbReference type="EMBL" id="AKK09346.1"/>
    </source>
</evidence>
<dbReference type="KEGG" id="cted:CTEST_09605"/>
<organism evidence="2 3">
    <name type="scientific">Corynebacterium testudinoris</name>
    <dbReference type="NCBI Taxonomy" id="136857"/>
    <lineage>
        <taxon>Bacteria</taxon>
        <taxon>Bacillati</taxon>
        <taxon>Actinomycetota</taxon>
        <taxon>Actinomycetes</taxon>
        <taxon>Mycobacteriales</taxon>
        <taxon>Corynebacteriaceae</taxon>
        <taxon>Corynebacterium</taxon>
    </lineage>
</organism>
<keyword evidence="1" id="KW-1133">Transmembrane helix</keyword>
<sequence length="63" mass="6822">MLDDVLDRSAEVVVSAPLWLQIPLVMVVVVPLAIAGAMLLLRVVDQGAAWGTRALNSLRRRGE</sequence>
<accession>A0A0G3H7H4</accession>